<reference evidence="3" key="1">
    <citation type="journal article" date="2017" name="Genome Biol.">
        <title>Comparative genomics reveals high biological diversity and specific adaptations in the industrially and medically important fungal genus Aspergillus.</title>
        <authorList>
            <person name="de Vries R.P."/>
            <person name="Riley R."/>
            <person name="Wiebenga A."/>
            <person name="Aguilar-Osorio G."/>
            <person name="Amillis S."/>
            <person name="Uchima C.A."/>
            <person name="Anderluh G."/>
            <person name="Asadollahi M."/>
            <person name="Askin M."/>
            <person name="Barry K."/>
            <person name="Battaglia E."/>
            <person name="Bayram O."/>
            <person name="Benocci T."/>
            <person name="Braus-Stromeyer S.A."/>
            <person name="Caldana C."/>
            <person name="Canovas D."/>
            <person name="Cerqueira G.C."/>
            <person name="Chen F."/>
            <person name="Chen W."/>
            <person name="Choi C."/>
            <person name="Clum A."/>
            <person name="Dos Santos R.A."/>
            <person name="Damasio A.R."/>
            <person name="Diallinas G."/>
            <person name="Emri T."/>
            <person name="Fekete E."/>
            <person name="Flipphi M."/>
            <person name="Freyberg S."/>
            <person name="Gallo A."/>
            <person name="Gournas C."/>
            <person name="Habgood R."/>
            <person name="Hainaut M."/>
            <person name="Harispe M.L."/>
            <person name="Henrissat B."/>
            <person name="Hilden K.S."/>
            <person name="Hope R."/>
            <person name="Hossain A."/>
            <person name="Karabika E."/>
            <person name="Karaffa L."/>
            <person name="Karanyi Z."/>
            <person name="Krasevec N."/>
            <person name="Kuo A."/>
            <person name="Kusch H."/>
            <person name="LaButti K."/>
            <person name="Lagendijk E.L."/>
            <person name="Lapidus A."/>
            <person name="Levasseur A."/>
            <person name="Lindquist E."/>
            <person name="Lipzen A."/>
            <person name="Logrieco A.F."/>
            <person name="MacCabe A."/>
            <person name="Maekelae M.R."/>
            <person name="Malavazi I."/>
            <person name="Melin P."/>
            <person name="Meyer V."/>
            <person name="Mielnichuk N."/>
            <person name="Miskei M."/>
            <person name="Molnar A.P."/>
            <person name="Mule G."/>
            <person name="Ngan C.Y."/>
            <person name="Orejas M."/>
            <person name="Orosz E."/>
            <person name="Ouedraogo J.P."/>
            <person name="Overkamp K.M."/>
            <person name="Park H.-S."/>
            <person name="Perrone G."/>
            <person name="Piumi F."/>
            <person name="Punt P.J."/>
            <person name="Ram A.F."/>
            <person name="Ramon A."/>
            <person name="Rauscher S."/>
            <person name="Record E."/>
            <person name="Riano-Pachon D.M."/>
            <person name="Robert V."/>
            <person name="Roehrig J."/>
            <person name="Ruller R."/>
            <person name="Salamov A."/>
            <person name="Salih N.S."/>
            <person name="Samson R.A."/>
            <person name="Sandor E."/>
            <person name="Sanguinetti M."/>
            <person name="Schuetze T."/>
            <person name="Sepcic K."/>
            <person name="Shelest E."/>
            <person name="Sherlock G."/>
            <person name="Sophianopoulou V."/>
            <person name="Squina F.M."/>
            <person name="Sun H."/>
            <person name="Susca A."/>
            <person name="Todd R.B."/>
            <person name="Tsang A."/>
            <person name="Unkles S.E."/>
            <person name="van de Wiele N."/>
            <person name="van Rossen-Uffink D."/>
            <person name="Oliveira J.V."/>
            <person name="Vesth T.C."/>
            <person name="Visser J."/>
            <person name="Yu J.-H."/>
            <person name="Zhou M."/>
            <person name="Andersen M.R."/>
            <person name="Archer D.B."/>
            <person name="Baker S.E."/>
            <person name="Benoit I."/>
            <person name="Brakhage A.A."/>
            <person name="Braus G.H."/>
            <person name="Fischer R."/>
            <person name="Frisvad J.C."/>
            <person name="Goldman G.H."/>
            <person name="Houbraken J."/>
            <person name="Oakley B."/>
            <person name="Pocsi I."/>
            <person name="Scazzocchio C."/>
            <person name="Seiboth B."/>
            <person name="vanKuyk P.A."/>
            <person name="Wortman J."/>
            <person name="Dyer P.S."/>
            <person name="Grigoriev I.V."/>
        </authorList>
    </citation>
    <scope>NUCLEOTIDE SEQUENCE [LARGE SCALE GENOMIC DNA]</scope>
    <source>
        <strain evidence="3">CBS 106.47</strain>
    </source>
</reference>
<dbReference type="EMBL" id="KV878257">
    <property type="protein sequence ID" value="OJZ80256.1"/>
    <property type="molecule type" value="Genomic_DNA"/>
</dbReference>
<sequence length="138" mass="15576">MIASRWSVRASSRLIHLLHAVLQQDLRRVCAIIEGDSALDAKLMLKEFSQSVDNFFGCLSCFAQDSIETLRIERPVLGRKGHKGRICLNWIACGRDRGIIVCWVALAIVPLLATFVFVRFDVTIRLSFPPSLFEKSTQ</sequence>
<dbReference type="Proteomes" id="UP000184063">
    <property type="component" value="Unassembled WGS sequence"/>
</dbReference>
<keyword evidence="1" id="KW-0812">Transmembrane</keyword>
<name>A0A1M3T0J9_ASPLC</name>
<dbReference type="AlphaFoldDB" id="A0A1M3T0J9"/>
<organism evidence="2 3">
    <name type="scientific">Aspergillus luchuensis (strain CBS 106.47)</name>
    <dbReference type="NCBI Taxonomy" id="1137211"/>
    <lineage>
        <taxon>Eukaryota</taxon>
        <taxon>Fungi</taxon>
        <taxon>Dikarya</taxon>
        <taxon>Ascomycota</taxon>
        <taxon>Pezizomycotina</taxon>
        <taxon>Eurotiomycetes</taxon>
        <taxon>Eurotiomycetidae</taxon>
        <taxon>Eurotiales</taxon>
        <taxon>Aspergillaceae</taxon>
        <taxon>Aspergillus</taxon>
        <taxon>Aspergillus subgen. Circumdati</taxon>
    </lineage>
</organism>
<dbReference type="VEuPathDB" id="FungiDB:ASPFODRAFT_53603"/>
<keyword evidence="1" id="KW-0472">Membrane</keyword>
<evidence type="ECO:0000256" key="1">
    <source>
        <dbReference type="SAM" id="Phobius"/>
    </source>
</evidence>
<keyword evidence="1" id="KW-1133">Transmembrane helix</keyword>
<accession>A0A1M3T0J9</accession>
<feature type="transmembrane region" description="Helical" evidence="1">
    <location>
        <begin position="98"/>
        <end position="120"/>
    </location>
</feature>
<evidence type="ECO:0000313" key="2">
    <source>
        <dbReference type="EMBL" id="OJZ80256.1"/>
    </source>
</evidence>
<protein>
    <submittedName>
        <fullName evidence="2">Uncharacterized protein</fullName>
    </submittedName>
</protein>
<proteinExistence type="predicted"/>
<evidence type="ECO:0000313" key="3">
    <source>
        <dbReference type="Proteomes" id="UP000184063"/>
    </source>
</evidence>
<gene>
    <name evidence="2" type="ORF">ASPFODRAFT_53603</name>
</gene>